<dbReference type="EMBL" id="JAWWMZ010000003">
    <property type="protein sequence ID" value="MDX4954019.1"/>
    <property type="molecule type" value="Genomic_DNA"/>
</dbReference>
<gene>
    <name evidence="2" type="ORF">SGN30_11415</name>
</gene>
<dbReference type="Proteomes" id="UP001287445">
    <property type="component" value="Unassembled WGS sequence"/>
</dbReference>
<proteinExistence type="predicted"/>
<accession>A0AAJ2QXQ4</accession>
<protein>
    <submittedName>
        <fullName evidence="2">Uncharacterized protein</fullName>
    </submittedName>
</protein>
<name>A0AAJ2QXQ4_DELAC</name>
<evidence type="ECO:0000313" key="3">
    <source>
        <dbReference type="Proteomes" id="UP001287445"/>
    </source>
</evidence>
<comment type="caution">
    <text evidence="2">The sequence shown here is derived from an EMBL/GenBank/DDBJ whole genome shotgun (WGS) entry which is preliminary data.</text>
</comment>
<organism evidence="2 3">
    <name type="scientific">Delftia acidovorans</name>
    <name type="common">Pseudomonas acidovorans</name>
    <name type="synonym">Comamonas acidovorans</name>
    <dbReference type="NCBI Taxonomy" id="80866"/>
    <lineage>
        <taxon>Bacteria</taxon>
        <taxon>Pseudomonadati</taxon>
        <taxon>Pseudomonadota</taxon>
        <taxon>Betaproteobacteria</taxon>
        <taxon>Burkholderiales</taxon>
        <taxon>Comamonadaceae</taxon>
        <taxon>Delftia</taxon>
    </lineage>
</organism>
<feature type="region of interest" description="Disordered" evidence="1">
    <location>
        <begin position="68"/>
        <end position="127"/>
    </location>
</feature>
<dbReference type="AlphaFoldDB" id="A0AAJ2QXQ4"/>
<evidence type="ECO:0000256" key="1">
    <source>
        <dbReference type="SAM" id="MobiDB-lite"/>
    </source>
</evidence>
<sequence>MKLFTSLPARKDGTLIVRIKGATYVFEGKPLACEVENEAHAEHLRAGNFQTEEEFDAEQKFQRLAAEREARRAALDGKVPSSRGTFSPGVGPDDEDDLDGGTGMPQESDSTPTGRVRKASRASNVTG</sequence>
<reference evidence="2" key="1">
    <citation type="submission" date="2023-11" db="EMBL/GenBank/DDBJ databases">
        <title>Identification and selenium tolerance of Delftia acidovorans R3-25.</title>
        <authorList>
            <person name="Zhang S."/>
            <person name="Liu Y."/>
            <person name="Guo Y."/>
        </authorList>
    </citation>
    <scope>NUCLEOTIDE SEQUENCE</scope>
    <source>
        <strain evidence="2">R3-25</strain>
    </source>
</reference>
<dbReference type="RefSeq" id="WP_319073523.1">
    <property type="nucleotide sequence ID" value="NZ_JAWWMZ010000003.1"/>
</dbReference>
<evidence type="ECO:0000313" key="2">
    <source>
        <dbReference type="EMBL" id="MDX4954019.1"/>
    </source>
</evidence>